<evidence type="ECO:0000313" key="3">
    <source>
        <dbReference type="Proteomes" id="UP000626786"/>
    </source>
</evidence>
<accession>A0ABR8UAM9</accession>
<protein>
    <submittedName>
        <fullName evidence="2">Tetratricopeptide repeat protein</fullName>
    </submittedName>
</protein>
<dbReference type="Proteomes" id="UP000626786">
    <property type="component" value="Unassembled WGS sequence"/>
</dbReference>
<dbReference type="InterPro" id="IPR011990">
    <property type="entry name" value="TPR-like_helical_dom_sf"/>
</dbReference>
<dbReference type="PROSITE" id="PS50943">
    <property type="entry name" value="HTH_CROC1"/>
    <property type="match status" value="1"/>
</dbReference>
<evidence type="ECO:0000313" key="2">
    <source>
        <dbReference type="EMBL" id="MBD7984870.1"/>
    </source>
</evidence>
<dbReference type="Gene3D" id="1.25.40.10">
    <property type="entry name" value="Tetratricopeptide repeat domain"/>
    <property type="match status" value="1"/>
</dbReference>
<dbReference type="InterPro" id="IPR001387">
    <property type="entry name" value="Cro/C1-type_HTH"/>
</dbReference>
<dbReference type="SUPFAM" id="SSF48452">
    <property type="entry name" value="TPR-like"/>
    <property type="match status" value="1"/>
</dbReference>
<keyword evidence="3" id="KW-1185">Reference proteome</keyword>
<comment type="caution">
    <text evidence="2">The sequence shown here is derived from an EMBL/GenBank/DDBJ whole genome shotgun (WGS) entry which is preliminary data.</text>
</comment>
<feature type="domain" description="HTH cro/C1-type" evidence="1">
    <location>
        <begin position="1"/>
        <end position="45"/>
    </location>
</feature>
<dbReference type="CDD" id="cd00093">
    <property type="entry name" value="HTH_XRE"/>
    <property type="match status" value="1"/>
</dbReference>
<dbReference type="InterPro" id="IPR019734">
    <property type="entry name" value="TPR_rpt"/>
</dbReference>
<dbReference type="Pfam" id="PF13424">
    <property type="entry name" value="TPR_12"/>
    <property type="match status" value="1"/>
</dbReference>
<dbReference type="EMBL" id="JACSQN010000007">
    <property type="protein sequence ID" value="MBD7984870.1"/>
    <property type="molecule type" value="Genomic_DNA"/>
</dbReference>
<name>A0ABR8UAM9_9BACL</name>
<sequence length="418" mass="49049">MKQIVLAKGICTPSYLSKIERNLIAPSEDVAELLLLRLGMDPESFNSPAAQGNEERFYKTMMDSYRNVIVKRDKAYTEQQLHILIEENALSYDDSVYYTYLLIIFRFRLIVGGDLEERRKELDALEELADYFDEFQVYLFNVNKGLFFYVSNFSVKSIESFETAYLLLEDLGVDEWEIAEFHYMLGVAYAADDRTLHSIEHVRKALSYFSGQFQMKRVMDCYIIMGVNQKQSTNYEAALESYLKAKQICEEFRLSQNMGIILHNIGSLYSFMGENQKAIKFFNESLNDKYESKKEQLLTMLCIAMVHSKVKDHERVLEWCDKGIQLYKNLKDESLASYFHELTFLQSLNSEQGLDEKIAKTAIAYFKEKQNYQLVSKYCIAFGKWYFSMNKYKLSALLYEEAHNYGNIYKNITEWEDM</sequence>
<gene>
    <name evidence="2" type="ORF">H9649_09765</name>
</gene>
<organism evidence="2 3">
    <name type="scientific">Sporosarcina quadrami</name>
    <dbReference type="NCBI Taxonomy" id="2762234"/>
    <lineage>
        <taxon>Bacteria</taxon>
        <taxon>Bacillati</taxon>
        <taxon>Bacillota</taxon>
        <taxon>Bacilli</taxon>
        <taxon>Bacillales</taxon>
        <taxon>Caryophanaceae</taxon>
        <taxon>Sporosarcina</taxon>
    </lineage>
</organism>
<proteinExistence type="predicted"/>
<dbReference type="SMART" id="SM00028">
    <property type="entry name" value="TPR"/>
    <property type="match status" value="4"/>
</dbReference>
<evidence type="ECO:0000259" key="1">
    <source>
        <dbReference type="PROSITE" id="PS50943"/>
    </source>
</evidence>
<reference evidence="2 3" key="1">
    <citation type="submission" date="2020-08" db="EMBL/GenBank/DDBJ databases">
        <title>A Genomic Blueprint of the Chicken Gut Microbiome.</title>
        <authorList>
            <person name="Gilroy R."/>
            <person name="Ravi A."/>
            <person name="Getino M."/>
            <person name="Pursley I."/>
            <person name="Horton D.L."/>
            <person name="Alikhan N.-F."/>
            <person name="Baker D."/>
            <person name="Gharbi K."/>
            <person name="Hall N."/>
            <person name="Watson M."/>
            <person name="Adriaenssens E.M."/>
            <person name="Foster-Nyarko E."/>
            <person name="Jarju S."/>
            <person name="Secka A."/>
            <person name="Antonio M."/>
            <person name="Oren A."/>
            <person name="Chaudhuri R."/>
            <person name="La Ragione R.M."/>
            <person name="Hildebrand F."/>
            <person name="Pallen M.J."/>
        </authorList>
    </citation>
    <scope>NUCLEOTIDE SEQUENCE [LARGE SCALE GENOMIC DNA]</scope>
    <source>
        <strain evidence="2 3">Sa2YVA2</strain>
    </source>
</reference>